<gene>
    <name evidence="1" type="ORF">BTN50_0328</name>
</gene>
<name>A0A291B781_9GAMM</name>
<reference evidence="2" key="1">
    <citation type="submission" date="2017-04" db="EMBL/GenBank/DDBJ databases">
        <title>Genome evolution of the luminous symbionts of deep sea anglerfish.</title>
        <authorList>
            <person name="Hendry T.A."/>
        </authorList>
    </citation>
    <scope>NUCLEOTIDE SEQUENCE [LARGE SCALE GENOMIC DNA]</scope>
</reference>
<proteinExistence type="predicted"/>
<keyword evidence="2" id="KW-1185">Reference proteome</keyword>
<dbReference type="Proteomes" id="UP000218160">
    <property type="component" value="Chromosome 1"/>
</dbReference>
<evidence type="ECO:0000313" key="1">
    <source>
        <dbReference type="EMBL" id="ATF08864.1"/>
    </source>
</evidence>
<dbReference type="EMBL" id="CP020660">
    <property type="protein sequence ID" value="ATF08864.1"/>
    <property type="molecule type" value="Genomic_DNA"/>
</dbReference>
<dbReference type="KEGG" id="elux:BTN50_0328"/>
<dbReference type="AlphaFoldDB" id="A0A291B781"/>
<organism evidence="1 2">
    <name type="scientific">Candidatus Enterovibrio altilux</name>
    <dbReference type="NCBI Taxonomy" id="1927128"/>
    <lineage>
        <taxon>Bacteria</taxon>
        <taxon>Pseudomonadati</taxon>
        <taxon>Pseudomonadota</taxon>
        <taxon>Gammaproteobacteria</taxon>
        <taxon>Vibrionales</taxon>
        <taxon>Vibrionaceae</taxon>
        <taxon>Enterovibrio</taxon>
    </lineage>
</organism>
<evidence type="ECO:0000313" key="2">
    <source>
        <dbReference type="Proteomes" id="UP000218160"/>
    </source>
</evidence>
<sequence length="40" mass="4562">MKNIKAGVSYMVSRSTGKQSMIMIKYSSLETAMLRIKKLH</sequence>
<protein>
    <submittedName>
        <fullName evidence="1">Uncharacterized protein</fullName>
    </submittedName>
</protein>
<accession>A0A291B781</accession>